<evidence type="ECO:0000313" key="1">
    <source>
        <dbReference type="EMBL" id="VDO75420.1"/>
    </source>
</evidence>
<dbReference type="AlphaFoldDB" id="A0A183LTY3"/>
<dbReference type="Proteomes" id="UP000277204">
    <property type="component" value="Unassembled WGS sequence"/>
</dbReference>
<evidence type="ECO:0000313" key="2">
    <source>
        <dbReference type="Proteomes" id="UP000277204"/>
    </source>
</evidence>
<proteinExistence type="predicted"/>
<organism evidence="1 2">
    <name type="scientific">Schistosoma margrebowiei</name>
    <dbReference type="NCBI Taxonomy" id="48269"/>
    <lineage>
        <taxon>Eukaryota</taxon>
        <taxon>Metazoa</taxon>
        <taxon>Spiralia</taxon>
        <taxon>Lophotrochozoa</taxon>
        <taxon>Platyhelminthes</taxon>
        <taxon>Trematoda</taxon>
        <taxon>Digenea</taxon>
        <taxon>Strigeidida</taxon>
        <taxon>Schistosomatoidea</taxon>
        <taxon>Schistosomatidae</taxon>
        <taxon>Schistosoma</taxon>
    </lineage>
</organism>
<keyword evidence="2" id="KW-1185">Reference proteome</keyword>
<accession>A0A183LTY3</accession>
<name>A0A183LTY3_9TREM</name>
<gene>
    <name evidence="1" type="ORF">SMRZ_LOCUS7258</name>
</gene>
<protein>
    <submittedName>
        <fullName evidence="1">Uncharacterized protein</fullName>
    </submittedName>
</protein>
<reference evidence="1 2" key="1">
    <citation type="submission" date="2018-11" db="EMBL/GenBank/DDBJ databases">
        <authorList>
            <consortium name="Pathogen Informatics"/>
        </authorList>
    </citation>
    <scope>NUCLEOTIDE SEQUENCE [LARGE SCALE GENOMIC DNA]</scope>
    <source>
        <strain evidence="1 2">Zambia</strain>
    </source>
</reference>
<sequence>MLSTLGRQPFVNTCTFLKMVVVVLHVSAPYSRTALTFVLKILTLILVESCFEFHMFFNCRNAYLALPILAFTSASEPPCSSMMHPRYVKDCTSSRVSPSRVTGLLFFVLNLRTLVFSLCMLRPTDLFFGLPLFRFPSGFQVRTIHLLQF</sequence>
<dbReference type="EMBL" id="UZAI01002889">
    <property type="protein sequence ID" value="VDO75420.1"/>
    <property type="molecule type" value="Genomic_DNA"/>
</dbReference>